<dbReference type="Pfam" id="PF04783">
    <property type="entry name" value="DUF630"/>
    <property type="match status" value="1"/>
</dbReference>
<proteinExistence type="predicted"/>
<feature type="region of interest" description="Disordered" evidence="1">
    <location>
        <begin position="57"/>
        <end position="123"/>
    </location>
</feature>
<dbReference type="InterPro" id="IPR006868">
    <property type="entry name" value="DUF630"/>
</dbReference>
<dbReference type="AlphaFoldDB" id="A0A176VS33"/>
<protein>
    <recommendedName>
        <fullName evidence="6">DUF632 domain-containing protein</fullName>
    </recommendedName>
</protein>
<gene>
    <name evidence="4" type="ORF">AXG93_1564s1020</name>
</gene>
<evidence type="ECO:0000313" key="5">
    <source>
        <dbReference type="Proteomes" id="UP000077202"/>
    </source>
</evidence>
<sequence length="759" mass="84418">MGCTSSKVDNEEGVARCRARKRHIKHAVSSRHAFASAHAQYVHALKGCGAAFRQFAEGEHGEQREQLAPPTPVTPATPATPLTPLLKIKEARPPPPPPHLSVRASSPPREAARHSLSGTVPDPLLLEEAERARSSPEPVQRPDSPPAFAVISRSTRESSGDDWIRINPSPAPSNSSYPAPPPPVPRNSWHNLFFDPFRPVPEVDFDPPSPPFHQPERRNSKAKEEASDHKNIKDDDDMPPLEEDRAGEEESAKEVHVQLTQTPEVITESHHESPVVAERNMETSAVEKSPNNELSVHTHSSPKGRDLLEVLRDVDDMFLKTAECGDVVSRMLETKKVHYHSSFSEVKGFAENSAKVFNSTFWTRSLSKNSSTSPGGMLKDFALETAANGDGLTMVSHASTLDRLFAWEKKLYDEVKSAEVIRVDLEKNCTRLRSQDAKGDDPLAIDKTRAAIKVLHTRFMVALQAVDTANSAVHKIRDEELYPQLLELLEGLANMWKGMSECHDVQQAIAQDMKTLNNSAAAEPTSSLHRQSTLELATVLSKLAKSFANVISSQKEYLHNLNGWLRLSLVQPDAELRDDQSKSSGTKVAHTPIYALCQDWHRALEKLPDKVTLEAINGFVAVVNEWVRLQSEELKHKKKAESLERELSKKEQFLEMLERKYVDSTPVSEEKEEVVTDSPRRAALNENKSRVDHFRLKVEQEKEAVERSVLATRAMTLTSCQSGLPGLFGALSHFSALAHQTYRDLHAQGVNIKLARISG</sequence>
<dbReference type="InterPro" id="IPR006867">
    <property type="entry name" value="DUF632"/>
</dbReference>
<accession>A0A176VS33</accession>
<feature type="compositionally biased region" description="Low complexity" evidence="1">
    <location>
        <begin position="76"/>
        <end position="86"/>
    </location>
</feature>
<feature type="region of interest" description="Disordered" evidence="1">
    <location>
        <begin position="153"/>
        <end position="183"/>
    </location>
</feature>
<feature type="compositionally biased region" description="Basic and acidic residues" evidence="1">
    <location>
        <begin position="242"/>
        <end position="256"/>
    </location>
</feature>
<evidence type="ECO:0000259" key="2">
    <source>
        <dbReference type="Pfam" id="PF04782"/>
    </source>
</evidence>
<dbReference type="PANTHER" id="PTHR21450:SF23">
    <property type="entry name" value="PROTEIN ALTERED PHOSPHATE STARVATION RESPONSE 1"/>
    <property type="match status" value="1"/>
</dbReference>
<dbReference type="EMBL" id="LVLJ01003085">
    <property type="protein sequence ID" value="OAE22666.1"/>
    <property type="molecule type" value="Genomic_DNA"/>
</dbReference>
<feature type="compositionally biased region" description="Basic and acidic residues" evidence="1">
    <location>
        <begin position="214"/>
        <end position="233"/>
    </location>
</feature>
<evidence type="ECO:0000256" key="1">
    <source>
        <dbReference type="SAM" id="MobiDB-lite"/>
    </source>
</evidence>
<feature type="region of interest" description="Disordered" evidence="1">
    <location>
        <begin position="200"/>
        <end position="257"/>
    </location>
</feature>
<keyword evidence="5" id="KW-1185">Reference proteome</keyword>
<reference evidence="4" key="1">
    <citation type="submission" date="2016-03" db="EMBL/GenBank/DDBJ databases">
        <title>Mechanisms controlling the formation of the plant cell surface in tip-growing cells are functionally conserved among land plants.</title>
        <authorList>
            <person name="Honkanen S."/>
            <person name="Jones V.A."/>
            <person name="Morieri G."/>
            <person name="Champion C."/>
            <person name="Hetherington A.J."/>
            <person name="Kelly S."/>
            <person name="Saint-Marcoux D."/>
            <person name="Proust H."/>
            <person name="Prescott H."/>
            <person name="Dolan L."/>
        </authorList>
    </citation>
    <scope>NUCLEOTIDE SEQUENCE [LARGE SCALE GENOMIC DNA]</scope>
    <source>
        <tissue evidence="4">Whole gametophyte</tissue>
    </source>
</reference>
<feature type="domain" description="DUF632" evidence="2">
    <location>
        <begin position="307"/>
        <end position="624"/>
    </location>
</feature>
<dbReference type="Proteomes" id="UP000077202">
    <property type="component" value="Unassembled WGS sequence"/>
</dbReference>
<comment type="caution">
    <text evidence="4">The sequence shown here is derived from an EMBL/GenBank/DDBJ whole genome shotgun (WGS) entry which is preliminary data.</text>
</comment>
<feature type="domain" description="DUF630" evidence="3">
    <location>
        <begin position="1"/>
        <end position="59"/>
    </location>
</feature>
<dbReference type="PANTHER" id="PTHR21450">
    <property type="entry name" value="PROTEIN ALTERED PHOSPHATE STARVATION RESPONSE 1"/>
    <property type="match status" value="1"/>
</dbReference>
<feature type="compositionally biased region" description="Basic and acidic residues" evidence="1">
    <location>
        <begin position="154"/>
        <end position="164"/>
    </location>
</feature>
<dbReference type="Pfam" id="PF04782">
    <property type="entry name" value="DUF632"/>
    <property type="match status" value="1"/>
</dbReference>
<evidence type="ECO:0008006" key="6">
    <source>
        <dbReference type="Google" id="ProtNLM"/>
    </source>
</evidence>
<evidence type="ECO:0000259" key="3">
    <source>
        <dbReference type="Pfam" id="PF04783"/>
    </source>
</evidence>
<name>A0A176VS33_MARPO</name>
<evidence type="ECO:0000313" key="4">
    <source>
        <dbReference type="EMBL" id="OAE22666.1"/>
    </source>
</evidence>
<organism evidence="4 5">
    <name type="scientific">Marchantia polymorpha subsp. ruderalis</name>
    <dbReference type="NCBI Taxonomy" id="1480154"/>
    <lineage>
        <taxon>Eukaryota</taxon>
        <taxon>Viridiplantae</taxon>
        <taxon>Streptophyta</taxon>
        <taxon>Embryophyta</taxon>
        <taxon>Marchantiophyta</taxon>
        <taxon>Marchantiopsida</taxon>
        <taxon>Marchantiidae</taxon>
        <taxon>Marchantiales</taxon>
        <taxon>Marchantiaceae</taxon>
        <taxon>Marchantia</taxon>
    </lineage>
</organism>